<keyword evidence="2" id="KW-0238">DNA-binding</keyword>
<dbReference type="PROSITE" id="PS50995">
    <property type="entry name" value="HTH_MARR_2"/>
    <property type="match status" value="1"/>
</dbReference>
<proteinExistence type="predicted"/>
<organism evidence="5 6">
    <name type="scientific">Enterocloster hominis</name>
    <name type="common">ex Liu et al. 2021</name>
    <dbReference type="NCBI Taxonomy" id="2763663"/>
    <lineage>
        <taxon>Bacteria</taxon>
        <taxon>Bacillati</taxon>
        <taxon>Bacillota</taxon>
        <taxon>Clostridia</taxon>
        <taxon>Lachnospirales</taxon>
        <taxon>Lachnospiraceae</taxon>
        <taxon>Enterocloster</taxon>
    </lineage>
</organism>
<keyword evidence="3" id="KW-0804">Transcription</keyword>
<evidence type="ECO:0000256" key="3">
    <source>
        <dbReference type="ARBA" id="ARBA00023163"/>
    </source>
</evidence>
<dbReference type="InterPro" id="IPR000835">
    <property type="entry name" value="HTH_MarR-typ"/>
</dbReference>
<reference evidence="5 6" key="1">
    <citation type="submission" date="2020-08" db="EMBL/GenBank/DDBJ databases">
        <title>Genome public.</title>
        <authorList>
            <person name="Liu C."/>
            <person name="Sun Q."/>
        </authorList>
    </citation>
    <scope>NUCLEOTIDE SEQUENCE [LARGE SCALE GENOMIC DNA]</scope>
    <source>
        <strain evidence="5 6">BX10</strain>
    </source>
</reference>
<dbReference type="SUPFAM" id="SSF46785">
    <property type="entry name" value="Winged helix' DNA-binding domain"/>
    <property type="match status" value="1"/>
</dbReference>
<evidence type="ECO:0000313" key="5">
    <source>
        <dbReference type="EMBL" id="MBC8598044.1"/>
    </source>
</evidence>
<dbReference type="Proteomes" id="UP000647491">
    <property type="component" value="Unassembled WGS sequence"/>
</dbReference>
<dbReference type="RefSeq" id="WP_022274048.1">
    <property type="nucleotide sequence ID" value="NZ_JACRTJ010000005.1"/>
</dbReference>
<keyword evidence="6" id="KW-1185">Reference proteome</keyword>
<dbReference type="Pfam" id="PF12802">
    <property type="entry name" value="MarR_2"/>
    <property type="match status" value="1"/>
</dbReference>
<dbReference type="Gene3D" id="1.10.10.10">
    <property type="entry name" value="Winged helix-like DNA-binding domain superfamily/Winged helix DNA-binding domain"/>
    <property type="match status" value="1"/>
</dbReference>
<name>A0ABR7NQ47_9FIRM</name>
<evidence type="ECO:0000259" key="4">
    <source>
        <dbReference type="PROSITE" id="PS50995"/>
    </source>
</evidence>
<comment type="caution">
    <text evidence="5">The sequence shown here is derived from an EMBL/GenBank/DDBJ whole genome shotgun (WGS) entry which is preliminary data.</text>
</comment>
<dbReference type="PANTHER" id="PTHR42756:SF1">
    <property type="entry name" value="TRANSCRIPTIONAL REPRESSOR OF EMRAB OPERON"/>
    <property type="match status" value="1"/>
</dbReference>
<keyword evidence="1" id="KW-0805">Transcription regulation</keyword>
<accession>A0ABR7NQ47</accession>
<feature type="domain" description="HTH marR-type" evidence="4">
    <location>
        <begin position="1"/>
        <end position="136"/>
    </location>
</feature>
<dbReference type="SMART" id="SM00347">
    <property type="entry name" value="HTH_MARR"/>
    <property type="match status" value="1"/>
</dbReference>
<dbReference type="PRINTS" id="PR00598">
    <property type="entry name" value="HTHMARR"/>
</dbReference>
<dbReference type="PANTHER" id="PTHR42756">
    <property type="entry name" value="TRANSCRIPTIONAL REGULATOR, MARR"/>
    <property type="match status" value="1"/>
</dbReference>
<evidence type="ECO:0000256" key="1">
    <source>
        <dbReference type="ARBA" id="ARBA00023015"/>
    </source>
</evidence>
<dbReference type="EMBL" id="JACRTJ010000005">
    <property type="protein sequence ID" value="MBC8598044.1"/>
    <property type="molecule type" value="Genomic_DNA"/>
</dbReference>
<evidence type="ECO:0000256" key="2">
    <source>
        <dbReference type="ARBA" id="ARBA00023125"/>
    </source>
</evidence>
<dbReference type="InterPro" id="IPR036390">
    <property type="entry name" value="WH_DNA-bd_sf"/>
</dbReference>
<dbReference type="InterPro" id="IPR036388">
    <property type="entry name" value="WH-like_DNA-bd_sf"/>
</dbReference>
<evidence type="ECO:0000313" key="6">
    <source>
        <dbReference type="Proteomes" id="UP000647491"/>
    </source>
</evidence>
<protein>
    <submittedName>
        <fullName evidence="5">Winged helix-turn-helix transcriptional regulator</fullName>
    </submittedName>
</protein>
<sequence>MEQSVSTYKKIRRLYRQSQKYAASRMEQPELTQSELQLLRHVGFHGEVSQRHLADEMGVDKAMISRILQKLEAKGYLVRTEDENDARSKNVRALPPALEIHSQGKGLSEQFFDQVTGDFSTEERELLDQLLGRMLEKGKALAAAPAPEKEVRP</sequence>
<gene>
    <name evidence="5" type="ORF">H8708_02170</name>
</gene>